<gene>
    <name evidence="2" type="ORF">M431DRAFT_511760</name>
</gene>
<evidence type="ECO:0000313" key="3">
    <source>
        <dbReference type="Proteomes" id="UP000241690"/>
    </source>
</evidence>
<dbReference type="Proteomes" id="UP000241690">
    <property type="component" value="Unassembled WGS sequence"/>
</dbReference>
<protein>
    <submittedName>
        <fullName evidence="2">Uncharacterized protein</fullName>
    </submittedName>
</protein>
<reference evidence="2 3" key="1">
    <citation type="submission" date="2016-07" db="EMBL/GenBank/DDBJ databases">
        <title>Multiple horizontal gene transfer events from other fungi enriched the ability of initially mycotrophic Trichoderma (Ascomycota) to feed on dead plant biomass.</title>
        <authorList>
            <consortium name="DOE Joint Genome Institute"/>
            <person name="Aerts A."/>
            <person name="Atanasova L."/>
            <person name="Chenthamara K."/>
            <person name="Zhang J."/>
            <person name="Grujic M."/>
            <person name="Henrissat B."/>
            <person name="Kuo A."/>
            <person name="Salamov A."/>
            <person name="Lipzen A."/>
            <person name="Labutti K."/>
            <person name="Barry K."/>
            <person name="Miao Y."/>
            <person name="Rahimi M.J."/>
            <person name="Shen Q."/>
            <person name="Grigoriev I.V."/>
            <person name="Kubicek C.P."/>
            <person name="Druzhinina I.S."/>
        </authorList>
    </citation>
    <scope>NUCLEOTIDE SEQUENCE [LARGE SCALE GENOMIC DNA]</scope>
    <source>
        <strain evidence="2 3">CBS 226.95</strain>
    </source>
</reference>
<accession>A0A2T4A1F5</accession>
<keyword evidence="3" id="KW-1185">Reference proteome</keyword>
<name>A0A2T4A1F5_TRIHA</name>
<feature type="non-terminal residue" evidence="2">
    <location>
        <position position="57"/>
    </location>
</feature>
<keyword evidence="1" id="KW-0472">Membrane</keyword>
<sequence>MDEILVAWIWDETNGGSGRSVGQMEIECGIVVSLVYPGLIVKLIICKLAICSLFRRD</sequence>
<dbReference type="RefSeq" id="XP_024770535.1">
    <property type="nucleotide sequence ID" value="XM_024919722.1"/>
</dbReference>
<evidence type="ECO:0000256" key="1">
    <source>
        <dbReference type="SAM" id="Phobius"/>
    </source>
</evidence>
<organism evidence="2 3">
    <name type="scientific">Trichoderma harzianum CBS 226.95</name>
    <dbReference type="NCBI Taxonomy" id="983964"/>
    <lineage>
        <taxon>Eukaryota</taxon>
        <taxon>Fungi</taxon>
        <taxon>Dikarya</taxon>
        <taxon>Ascomycota</taxon>
        <taxon>Pezizomycotina</taxon>
        <taxon>Sordariomycetes</taxon>
        <taxon>Hypocreomycetidae</taxon>
        <taxon>Hypocreales</taxon>
        <taxon>Hypocreaceae</taxon>
        <taxon>Trichoderma</taxon>
    </lineage>
</organism>
<proteinExistence type="predicted"/>
<dbReference type="GeneID" id="36628291"/>
<evidence type="ECO:0000313" key="2">
    <source>
        <dbReference type="EMBL" id="PTB50858.1"/>
    </source>
</evidence>
<dbReference type="EMBL" id="KZ679687">
    <property type="protein sequence ID" value="PTB50858.1"/>
    <property type="molecule type" value="Genomic_DNA"/>
</dbReference>
<keyword evidence="1" id="KW-1133">Transmembrane helix</keyword>
<feature type="transmembrane region" description="Helical" evidence="1">
    <location>
        <begin position="34"/>
        <end position="54"/>
    </location>
</feature>
<keyword evidence="1" id="KW-0812">Transmembrane</keyword>
<dbReference type="AlphaFoldDB" id="A0A2T4A1F5"/>